<proteinExistence type="predicted"/>
<evidence type="ECO:0000313" key="1">
    <source>
        <dbReference type="EMBL" id="AZL74559.1"/>
    </source>
</evidence>
<dbReference type="Proteomes" id="UP000272622">
    <property type="component" value="Chromosome"/>
</dbReference>
<reference evidence="1 2" key="1">
    <citation type="submission" date="2018-12" db="EMBL/GenBank/DDBJ databases">
        <authorList>
            <person name="Li S."/>
            <person name="Yang R."/>
            <person name="Chen G."/>
            <person name="Zou L."/>
            <person name="Zhang C."/>
            <person name="Chen Y."/>
            <person name="Liu Z."/>
            <person name="Li Y."/>
            <person name="Yan Y."/>
            <person name="Huang M."/>
            <person name="Chen T."/>
        </authorList>
    </citation>
    <scope>NUCLEOTIDE SEQUENCE [LARGE SCALE GENOMIC DNA]</scope>
    <source>
        <strain evidence="1 2">2014</strain>
    </source>
</reference>
<protein>
    <submittedName>
        <fullName evidence="1">Uncharacterized protein</fullName>
    </submittedName>
</protein>
<evidence type="ECO:0000313" key="2">
    <source>
        <dbReference type="Proteomes" id="UP000272622"/>
    </source>
</evidence>
<dbReference type="RefSeq" id="WP_125464618.1">
    <property type="nucleotide sequence ID" value="NZ_CP034337.1"/>
</dbReference>
<organism evidence="1 2">
    <name type="scientific">Pseudomonas oryziphila</name>
    <dbReference type="NCBI Taxonomy" id="2894079"/>
    <lineage>
        <taxon>Bacteria</taxon>
        <taxon>Pseudomonadati</taxon>
        <taxon>Pseudomonadota</taxon>
        <taxon>Gammaproteobacteria</taxon>
        <taxon>Pseudomonadales</taxon>
        <taxon>Pseudomonadaceae</taxon>
        <taxon>Pseudomonas</taxon>
    </lineage>
</organism>
<sequence length="129" mass="14251">MSTFAVFGMTADVALAEARKTAKTTKPSGKVGCPPVDLTLAEWNEEVQKQAEKIMQGKKVRQLSPAFDAPQYAEQFVTLARKAGKCRDLRVRAKCELTDAQGKPIINKKTKAPRIGWVDYQPEMTPKVA</sequence>
<gene>
    <name evidence="1" type="ORF">EI693_16365</name>
</gene>
<name>A0ABN5THF6_9PSED</name>
<accession>A0ABN5THF6</accession>
<keyword evidence="2" id="KW-1185">Reference proteome</keyword>
<dbReference type="EMBL" id="CP034337">
    <property type="protein sequence ID" value="AZL74559.1"/>
    <property type="molecule type" value="Genomic_DNA"/>
</dbReference>